<dbReference type="EMBL" id="JAGSOH010000309">
    <property type="protein sequence ID" value="MBR7831521.1"/>
    <property type="molecule type" value="Genomic_DNA"/>
</dbReference>
<keyword evidence="1" id="KW-0812">Transmembrane</keyword>
<gene>
    <name evidence="2" type="ORF">KDK95_34850</name>
</gene>
<evidence type="ECO:0008006" key="4">
    <source>
        <dbReference type="Google" id="ProtNLM"/>
    </source>
</evidence>
<feature type="non-terminal residue" evidence="2">
    <location>
        <position position="1"/>
    </location>
</feature>
<keyword evidence="1" id="KW-0472">Membrane</keyword>
<evidence type="ECO:0000313" key="3">
    <source>
        <dbReference type="Proteomes" id="UP000676325"/>
    </source>
</evidence>
<proteinExistence type="predicted"/>
<keyword evidence="3" id="KW-1185">Reference proteome</keyword>
<keyword evidence="1" id="KW-1133">Transmembrane helix</keyword>
<evidence type="ECO:0000256" key="1">
    <source>
        <dbReference type="SAM" id="Phobius"/>
    </source>
</evidence>
<name>A0A941IQP5_9ACTN</name>
<dbReference type="AlphaFoldDB" id="A0A941IQP5"/>
<evidence type="ECO:0000313" key="2">
    <source>
        <dbReference type="EMBL" id="MBR7831521.1"/>
    </source>
</evidence>
<dbReference type="Proteomes" id="UP000676325">
    <property type="component" value="Unassembled WGS sequence"/>
</dbReference>
<feature type="transmembrane region" description="Helical" evidence="1">
    <location>
        <begin position="96"/>
        <end position="116"/>
    </location>
</feature>
<reference evidence="2" key="1">
    <citation type="submission" date="2021-04" db="EMBL/GenBank/DDBJ databases">
        <title>Genome based classification of Actinospica acidithermotolerans sp. nov., an actinobacterium isolated from an Indonesian hot spring.</title>
        <authorList>
            <person name="Kusuma A.B."/>
            <person name="Putra K.E."/>
            <person name="Nafisah S."/>
            <person name="Loh J."/>
            <person name="Nouioui I."/>
            <person name="Goodfellow M."/>
        </authorList>
    </citation>
    <scope>NUCLEOTIDE SEQUENCE</scope>
    <source>
        <strain evidence="2">MGRD01-02</strain>
    </source>
</reference>
<accession>A0A941IQP5</accession>
<protein>
    <recommendedName>
        <fullName evidence="4">Glycosyl transferase</fullName>
    </recommendedName>
</protein>
<sequence>VGRVWLGVTTGVRSLRPYPRLADLWDMIARSAYTQLRYSPWLLLGTVVGLVLIYGVPPVLGVAGLATRSWGVAVPALLAWAVMSVSYVPVLRLYGLGWWRAPLLPGVMALYGAMTVDSARRHRLGRGGSWKGRVIGAGEE</sequence>
<feature type="transmembrane region" description="Helical" evidence="1">
    <location>
        <begin position="70"/>
        <end position="90"/>
    </location>
</feature>
<comment type="caution">
    <text evidence="2">The sequence shown here is derived from an EMBL/GenBank/DDBJ whole genome shotgun (WGS) entry which is preliminary data.</text>
</comment>
<feature type="transmembrane region" description="Helical" evidence="1">
    <location>
        <begin position="41"/>
        <end position="63"/>
    </location>
</feature>
<organism evidence="2 3">
    <name type="scientific">Actinospica acidithermotolerans</name>
    <dbReference type="NCBI Taxonomy" id="2828514"/>
    <lineage>
        <taxon>Bacteria</taxon>
        <taxon>Bacillati</taxon>
        <taxon>Actinomycetota</taxon>
        <taxon>Actinomycetes</taxon>
        <taxon>Catenulisporales</taxon>
        <taxon>Actinospicaceae</taxon>
        <taxon>Actinospica</taxon>
    </lineage>
</organism>